<comment type="caution">
    <text evidence="2">The sequence shown here is derived from an EMBL/GenBank/DDBJ whole genome shotgun (WGS) entry which is preliminary data.</text>
</comment>
<evidence type="ECO:0000256" key="1">
    <source>
        <dbReference type="SAM" id="Phobius"/>
    </source>
</evidence>
<dbReference type="RefSeq" id="WP_061855591.1">
    <property type="nucleotide sequence ID" value="NZ_JADIIR010000003.1"/>
</dbReference>
<evidence type="ECO:0000313" key="3">
    <source>
        <dbReference type="Proteomes" id="UP000075418"/>
    </source>
</evidence>
<feature type="transmembrane region" description="Helical" evidence="1">
    <location>
        <begin position="40"/>
        <end position="59"/>
    </location>
</feature>
<proteinExistence type="predicted"/>
<name>A0A151A107_9STAP</name>
<gene>
    <name evidence="2" type="ORF">A0131_12235</name>
</gene>
<accession>A0A151A107</accession>
<evidence type="ECO:0000313" key="2">
    <source>
        <dbReference type="EMBL" id="KYH13084.1"/>
    </source>
</evidence>
<protein>
    <submittedName>
        <fullName evidence="2">Uncharacterized protein</fullName>
    </submittedName>
</protein>
<keyword evidence="1" id="KW-1133">Transmembrane helix</keyword>
<organism evidence="2 3">
    <name type="scientific">Staphylococcus kloosii</name>
    <dbReference type="NCBI Taxonomy" id="29384"/>
    <lineage>
        <taxon>Bacteria</taxon>
        <taxon>Bacillati</taxon>
        <taxon>Bacillota</taxon>
        <taxon>Bacilli</taxon>
        <taxon>Bacillales</taxon>
        <taxon>Staphylococcaceae</taxon>
        <taxon>Staphylococcus</taxon>
    </lineage>
</organism>
<sequence length="61" mass="7079">MSTLVLIWMFLIFALIALGSLIINLYKYYKTQETKHERNYMLLTLCSLLLMACCGGILLKF</sequence>
<dbReference type="EMBL" id="LUGM01000004">
    <property type="protein sequence ID" value="KYH13084.1"/>
    <property type="molecule type" value="Genomic_DNA"/>
</dbReference>
<reference evidence="2 3" key="1">
    <citation type="submission" date="2016-02" db="EMBL/GenBank/DDBJ databases">
        <title>Draft genome sequence of hydrocarbon degrading Staphylococcus saprophyticus Strain CNV2, isolated from crude-oil contaminated soil from Noonmati Oil Refinery, Guwahati, Assam, India.</title>
        <authorList>
            <person name="Mukherjee A."/>
            <person name="Chettri B."/>
            <person name="Langpoklakpam J."/>
            <person name="Singh A.K."/>
            <person name="Chattopadhyay D.J."/>
        </authorList>
    </citation>
    <scope>NUCLEOTIDE SEQUENCE [LARGE SCALE GENOMIC DNA]</scope>
    <source>
        <strain evidence="2 3">CNV2</strain>
    </source>
</reference>
<keyword evidence="1" id="KW-0472">Membrane</keyword>
<feature type="transmembrane region" description="Helical" evidence="1">
    <location>
        <begin position="6"/>
        <end position="28"/>
    </location>
</feature>
<dbReference type="Proteomes" id="UP000075418">
    <property type="component" value="Unassembled WGS sequence"/>
</dbReference>
<keyword evidence="1" id="KW-0812">Transmembrane</keyword>
<dbReference type="AlphaFoldDB" id="A0A151A107"/>